<dbReference type="InterPro" id="IPR001597">
    <property type="entry name" value="ArAA_b-elim_lyase/Thr_aldolase"/>
</dbReference>
<evidence type="ECO:0000256" key="2">
    <source>
        <dbReference type="ARBA" id="ARBA00006966"/>
    </source>
</evidence>
<keyword evidence="8" id="KW-1185">Reference proteome</keyword>
<dbReference type="NCBIfam" id="NF041359">
    <property type="entry name" value="GntG_guanitoxin"/>
    <property type="match status" value="1"/>
</dbReference>
<dbReference type="InterPro" id="IPR015424">
    <property type="entry name" value="PyrdxlP-dep_Trfase"/>
</dbReference>
<dbReference type="RefSeq" id="WP_053428487.1">
    <property type="nucleotide sequence ID" value="NZ_LGUE01000004.1"/>
</dbReference>
<dbReference type="GO" id="GO:0006545">
    <property type="term" value="P:glycine biosynthetic process"/>
    <property type="evidence" value="ECO:0007669"/>
    <property type="project" value="TreeGrafter"/>
</dbReference>
<gene>
    <name evidence="7" type="ORF">AF331_12840</name>
</gene>
<evidence type="ECO:0000256" key="1">
    <source>
        <dbReference type="ARBA" id="ARBA00001933"/>
    </source>
</evidence>
<dbReference type="STRING" id="189381.GCA_900166615_01332"/>
<dbReference type="OrthoDB" id="9774495at2"/>
<evidence type="ECO:0000256" key="5">
    <source>
        <dbReference type="PIRSR" id="PIRSR017617-1"/>
    </source>
</evidence>
<dbReference type="GO" id="GO:0006567">
    <property type="term" value="P:L-threonine catabolic process"/>
    <property type="evidence" value="ECO:0007669"/>
    <property type="project" value="TreeGrafter"/>
</dbReference>
<keyword evidence="3" id="KW-0663">Pyridoxal phosphate</keyword>
<dbReference type="FunFam" id="3.40.640.10:FF:000030">
    <property type="entry name" value="Low-specificity L-threonine aldolase"/>
    <property type="match status" value="1"/>
</dbReference>
<organism evidence="7 8">
    <name type="scientific">Rossellomorea marisflavi</name>
    <dbReference type="NCBI Taxonomy" id="189381"/>
    <lineage>
        <taxon>Bacteria</taxon>
        <taxon>Bacillati</taxon>
        <taxon>Bacillota</taxon>
        <taxon>Bacilli</taxon>
        <taxon>Bacillales</taxon>
        <taxon>Bacillaceae</taxon>
        <taxon>Rossellomorea</taxon>
    </lineage>
</organism>
<comment type="caution">
    <text evidence="7">The sequence shown here is derived from an EMBL/GenBank/DDBJ whole genome shotgun (WGS) entry which is preliminary data.</text>
</comment>
<dbReference type="GO" id="GO:0008732">
    <property type="term" value="F:L-allo-threonine aldolase activity"/>
    <property type="evidence" value="ECO:0007669"/>
    <property type="project" value="TreeGrafter"/>
</dbReference>
<evidence type="ECO:0000313" key="8">
    <source>
        <dbReference type="Proteomes" id="UP000037405"/>
    </source>
</evidence>
<dbReference type="PANTHER" id="PTHR48097:SF9">
    <property type="entry name" value="L-THREONINE ALDOLASE"/>
    <property type="match status" value="1"/>
</dbReference>
<keyword evidence="4" id="KW-0456">Lyase</keyword>
<dbReference type="FunFam" id="3.90.1150.10:FF:000041">
    <property type="entry name" value="Low-specificity L-threonine aldolase"/>
    <property type="match status" value="1"/>
</dbReference>
<dbReference type="InterPro" id="IPR015422">
    <property type="entry name" value="PyrdxlP-dep_Trfase_small"/>
</dbReference>
<feature type="modified residue" description="N6-(pyridoxal phosphate)lysine" evidence="5">
    <location>
        <position position="201"/>
    </location>
</feature>
<feature type="domain" description="Aromatic amino acid beta-eliminating lyase/threonine aldolase" evidence="6">
    <location>
        <begin position="4"/>
        <end position="287"/>
    </location>
</feature>
<protein>
    <submittedName>
        <fullName evidence="7">Threonine aldolase</fullName>
    </submittedName>
</protein>
<evidence type="ECO:0000256" key="4">
    <source>
        <dbReference type="ARBA" id="ARBA00023239"/>
    </source>
</evidence>
<comment type="similarity">
    <text evidence="2">Belongs to the threonine aldolase family.</text>
</comment>
<comment type="cofactor">
    <cofactor evidence="1">
        <name>pyridoxal 5'-phosphate</name>
        <dbReference type="ChEBI" id="CHEBI:597326"/>
    </cofactor>
</comment>
<dbReference type="EMBL" id="LGUE01000004">
    <property type="protein sequence ID" value="KON84883.1"/>
    <property type="molecule type" value="Genomic_DNA"/>
</dbReference>
<dbReference type="GO" id="GO:0005829">
    <property type="term" value="C:cytosol"/>
    <property type="evidence" value="ECO:0007669"/>
    <property type="project" value="TreeGrafter"/>
</dbReference>
<evidence type="ECO:0000259" key="6">
    <source>
        <dbReference type="Pfam" id="PF01212"/>
    </source>
</evidence>
<dbReference type="InterPro" id="IPR015421">
    <property type="entry name" value="PyrdxlP-dep_Trfase_major"/>
</dbReference>
<dbReference type="Gene3D" id="3.90.1150.10">
    <property type="entry name" value="Aspartate Aminotransferase, domain 1"/>
    <property type="match status" value="1"/>
</dbReference>
<evidence type="ECO:0000256" key="3">
    <source>
        <dbReference type="ARBA" id="ARBA00022898"/>
    </source>
</evidence>
<accession>A0A0M0G506</accession>
<dbReference type="SUPFAM" id="SSF53383">
    <property type="entry name" value="PLP-dependent transferases"/>
    <property type="match status" value="1"/>
</dbReference>
<dbReference type="PATRIC" id="fig|189381.12.peg.2611"/>
<proteinExistence type="inferred from homology"/>
<reference evidence="8" key="1">
    <citation type="submission" date="2015-07" db="EMBL/GenBank/DDBJ databases">
        <title>Fjat-14235 jcm11544.</title>
        <authorList>
            <person name="Liu B."/>
            <person name="Wang J."/>
            <person name="Zhu Y."/>
            <person name="Liu G."/>
            <person name="Chen Q."/>
            <person name="Chen Z."/>
            <person name="Lan J."/>
            <person name="Che J."/>
            <person name="Ge C."/>
            <person name="Shi H."/>
            <person name="Pan Z."/>
            <person name="Liu X."/>
        </authorList>
    </citation>
    <scope>NUCLEOTIDE SEQUENCE [LARGE SCALE GENOMIC DNA]</scope>
    <source>
        <strain evidence="8">JCM 11544</strain>
    </source>
</reference>
<dbReference type="Pfam" id="PF01212">
    <property type="entry name" value="Beta_elim_lyase"/>
    <property type="match status" value="1"/>
</dbReference>
<evidence type="ECO:0000313" key="7">
    <source>
        <dbReference type="EMBL" id="KON84883.1"/>
    </source>
</evidence>
<sequence>MNYLSDTITKPTEEMMASIQHAALGDDVYGEDPTVNRLEEFAAELLGMESACFMPSGTMANLASIMAHCPRGSKVLVGDESDIYIFEAGGASVCGGIMYEPIPTQPNGELAIQDLEKVFPFDPEDPQFALPALICLENTHNRCGGKVLSLSYLKEVYEFSRKRKIPIHMDGARLFNAACAAGVDVKEIMQYADSVQFCLSKGLSAPIGSIAAGSKEHIKKVRTLRKMLGGGMRQVGIMAAPALVALEKMTSRLRDDHTRAKKLAQGLSSIPGIKINPEEVETNIVIFTVDEDICTWQRFLALNENQGLIFSEMGYGRIRAVIHRHISDDDISSTISTVRSVIEIEMTQTV</sequence>
<dbReference type="Gene3D" id="3.40.640.10">
    <property type="entry name" value="Type I PLP-dependent aspartate aminotransferase-like (Major domain)"/>
    <property type="match status" value="1"/>
</dbReference>
<name>A0A0M0G506_9BACI</name>
<dbReference type="PANTHER" id="PTHR48097">
    <property type="entry name" value="L-THREONINE ALDOLASE-RELATED"/>
    <property type="match status" value="1"/>
</dbReference>
<dbReference type="PIRSF" id="PIRSF017617">
    <property type="entry name" value="Thr_aldolase"/>
    <property type="match status" value="1"/>
</dbReference>
<dbReference type="CDD" id="cd06502">
    <property type="entry name" value="TA_like"/>
    <property type="match status" value="1"/>
</dbReference>
<dbReference type="Proteomes" id="UP000037405">
    <property type="component" value="Unassembled WGS sequence"/>
</dbReference>
<dbReference type="InterPro" id="IPR023603">
    <property type="entry name" value="Low_specificity_L-TA-like"/>
</dbReference>
<dbReference type="AlphaFoldDB" id="A0A0M0G506"/>